<reference evidence="1 2" key="1">
    <citation type="journal article" date="2018" name="PLoS Genet.">
        <title>Population sequencing reveals clonal diversity and ancestral inbreeding in the grapevine cultivar Chardonnay.</title>
        <authorList>
            <person name="Roach M.J."/>
            <person name="Johnson D.L."/>
            <person name="Bohlmann J."/>
            <person name="van Vuuren H.J."/>
            <person name="Jones S.J."/>
            <person name="Pretorius I.S."/>
            <person name="Schmidt S.A."/>
            <person name="Borneman A.R."/>
        </authorList>
    </citation>
    <scope>NUCLEOTIDE SEQUENCE [LARGE SCALE GENOMIC DNA]</scope>
    <source>
        <strain evidence="2">cv. Chardonnay</strain>
        <tissue evidence="1">Leaf</tissue>
    </source>
</reference>
<evidence type="ECO:0000313" key="2">
    <source>
        <dbReference type="Proteomes" id="UP000288805"/>
    </source>
</evidence>
<dbReference type="InterPro" id="IPR043128">
    <property type="entry name" value="Rev_trsase/Diguanyl_cyclase"/>
</dbReference>
<dbReference type="InterPro" id="IPR036397">
    <property type="entry name" value="RNaseH_sf"/>
</dbReference>
<dbReference type="AlphaFoldDB" id="A0A438CCC2"/>
<dbReference type="InterPro" id="IPR012337">
    <property type="entry name" value="RNaseH-like_sf"/>
</dbReference>
<name>A0A438CCC2_VITVI</name>
<dbReference type="InterPro" id="IPR043502">
    <property type="entry name" value="DNA/RNA_pol_sf"/>
</dbReference>
<accession>A0A438CCC2</accession>
<gene>
    <name evidence="1" type="ORF">CK203_113694</name>
</gene>
<comment type="caution">
    <text evidence="1">The sequence shown here is derived from an EMBL/GenBank/DDBJ whole genome shotgun (WGS) entry which is preliminary data.</text>
</comment>
<dbReference type="Gene3D" id="3.30.70.270">
    <property type="match status" value="1"/>
</dbReference>
<dbReference type="PANTHER" id="PTHR48475">
    <property type="entry name" value="RIBONUCLEASE H"/>
    <property type="match status" value="1"/>
</dbReference>
<proteinExistence type="predicted"/>
<protein>
    <submittedName>
        <fullName evidence="1">Uncharacterized protein</fullName>
    </submittedName>
</protein>
<dbReference type="EMBL" id="QGNW01002330">
    <property type="protein sequence ID" value="RVW20895.1"/>
    <property type="molecule type" value="Genomic_DNA"/>
</dbReference>
<organism evidence="1 2">
    <name type="scientific">Vitis vinifera</name>
    <name type="common">Grape</name>
    <dbReference type="NCBI Taxonomy" id="29760"/>
    <lineage>
        <taxon>Eukaryota</taxon>
        <taxon>Viridiplantae</taxon>
        <taxon>Streptophyta</taxon>
        <taxon>Embryophyta</taxon>
        <taxon>Tracheophyta</taxon>
        <taxon>Spermatophyta</taxon>
        <taxon>Magnoliopsida</taxon>
        <taxon>eudicotyledons</taxon>
        <taxon>Gunneridae</taxon>
        <taxon>Pentapetalae</taxon>
        <taxon>rosids</taxon>
        <taxon>Vitales</taxon>
        <taxon>Vitaceae</taxon>
        <taxon>Viteae</taxon>
        <taxon>Vitis</taxon>
    </lineage>
</organism>
<sequence length="298" mass="33443">MKLNPSKCAFGVNVGKFLGFMVTQRGIEVNPDQIKAVIETFAPSSKKELQRLTGRLATLGRFIARFTDKLRSLFLALKGASTTGWTEDYQSVFEEIKRYLTQPPILSSPQPGEQLYIERAKAHLLHQQSDGRRGNQILENGTNNLSLEMCRTEALPLFPSPSNNRAHQPASQSILHKLDLSGRMLKWAIDLSEYGIKYQPRLSIKSQVMADFIAETPQSSQLAEPCREGWWILHVDGASRASGSEVVEYEAIMSRLCLALAFSASQLEIRSDSQLIVGHIQGEYEAKDRRMAQYLTKV</sequence>
<evidence type="ECO:0000313" key="1">
    <source>
        <dbReference type="EMBL" id="RVW20895.1"/>
    </source>
</evidence>
<dbReference type="SUPFAM" id="SSF56672">
    <property type="entry name" value="DNA/RNA polymerases"/>
    <property type="match status" value="1"/>
</dbReference>
<dbReference type="GO" id="GO:0003676">
    <property type="term" value="F:nucleic acid binding"/>
    <property type="evidence" value="ECO:0007669"/>
    <property type="project" value="InterPro"/>
</dbReference>
<dbReference type="SUPFAM" id="SSF53098">
    <property type="entry name" value="Ribonuclease H-like"/>
    <property type="match status" value="1"/>
</dbReference>
<dbReference type="Proteomes" id="UP000288805">
    <property type="component" value="Unassembled WGS sequence"/>
</dbReference>
<dbReference type="Gene3D" id="3.30.420.10">
    <property type="entry name" value="Ribonuclease H-like superfamily/Ribonuclease H"/>
    <property type="match status" value="1"/>
</dbReference>
<dbReference type="PANTHER" id="PTHR48475:SF1">
    <property type="entry name" value="RNASE H TYPE-1 DOMAIN-CONTAINING PROTEIN"/>
    <property type="match status" value="1"/>
</dbReference>